<name>A0A9P7D854_9AGAM</name>
<proteinExistence type="predicted"/>
<dbReference type="Proteomes" id="UP000714275">
    <property type="component" value="Unassembled WGS sequence"/>
</dbReference>
<dbReference type="EMBL" id="JABBWD010000003">
    <property type="protein sequence ID" value="KAG1782612.1"/>
    <property type="molecule type" value="Genomic_DNA"/>
</dbReference>
<dbReference type="OrthoDB" id="66095at2759"/>
<evidence type="ECO:0000313" key="1">
    <source>
        <dbReference type="EMBL" id="KAG1782612.1"/>
    </source>
</evidence>
<organism evidence="1 2">
    <name type="scientific">Suillus placidus</name>
    <dbReference type="NCBI Taxonomy" id="48579"/>
    <lineage>
        <taxon>Eukaryota</taxon>
        <taxon>Fungi</taxon>
        <taxon>Dikarya</taxon>
        <taxon>Basidiomycota</taxon>
        <taxon>Agaricomycotina</taxon>
        <taxon>Agaricomycetes</taxon>
        <taxon>Agaricomycetidae</taxon>
        <taxon>Boletales</taxon>
        <taxon>Suillineae</taxon>
        <taxon>Suillaceae</taxon>
        <taxon>Suillus</taxon>
    </lineage>
</organism>
<gene>
    <name evidence="1" type="ORF">EV702DRAFT_1065551</name>
</gene>
<evidence type="ECO:0000313" key="2">
    <source>
        <dbReference type="Proteomes" id="UP000714275"/>
    </source>
</evidence>
<accession>A0A9P7D854</accession>
<reference evidence="1" key="1">
    <citation type="journal article" date="2020" name="New Phytol.">
        <title>Comparative genomics reveals dynamic genome evolution in host specialist ectomycorrhizal fungi.</title>
        <authorList>
            <person name="Lofgren L.A."/>
            <person name="Nguyen N.H."/>
            <person name="Vilgalys R."/>
            <person name="Ruytinx J."/>
            <person name="Liao H.L."/>
            <person name="Branco S."/>
            <person name="Kuo A."/>
            <person name="LaButti K."/>
            <person name="Lipzen A."/>
            <person name="Andreopoulos W."/>
            <person name="Pangilinan J."/>
            <person name="Riley R."/>
            <person name="Hundley H."/>
            <person name="Na H."/>
            <person name="Barry K."/>
            <person name="Grigoriev I.V."/>
            <person name="Stajich J.E."/>
            <person name="Kennedy P.G."/>
        </authorList>
    </citation>
    <scope>NUCLEOTIDE SEQUENCE</scope>
    <source>
        <strain evidence="1">DOB743</strain>
    </source>
</reference>
<keyword evidence="2" id="KW-1185">Reference proteome</keyword>
<comment type="caution">
    <text evidence="1">The sequence shown here is derived from an EMBL/GenBank/DDBJ whole genome shotgun (WGS) entry which is preliminary data.</text>
</comment>
<dbReference type="AlphaFoldDB" id="A0A9P7D854"/>
<sequence length="291" mass="32691">MITASPKVRPLSGSYEPTTADILIVKQYFKLLSIPLPDELVDNIVDAASYWAHTSLTVNGSIVAHADQDQDEMYMRTLPLAVYGTEGDFLLDRENLQGEGFVLSWLPPTEMEWAAPTRVKPFRKIEFQLWSHDQGWGGDHGCQGTYNGAYSWFDANVERRDSTSYFTGSIEWPSSLVFTAADAPNLPDDVTFTQKDVKKPFLPSPTTLQKNIVAEGQTTHHIITWTDLDDVKEGSPEAMAAENRGQGWKTYDGSFVRDLQVGDCITLWMRARFPGWENDAVKAKITTFWAV</sequence>
<protein>
    <submittedName>
        <fullName evidence="1">Uncharacterized protein</fullName>
    </submittedName>
</protein>